<dbReference type="OrthoDB" id="19419at2759"/>
<evidence type="ECO:0000313" key="6">
    <source>
        <dbReference type="EMBL" id="CAF1485041.1"/>
    </source>
</evidence>
<dbReference type="EMBL" id="CAJNOJ010000001">
    <property type="protein sequence ID" value="CAF0723774.1"/>
    <property type="molecule type" value="Genomic_DNA"/>
</dbReference>
<evidence type="ECO:0000256" key="3">
    <source>
        <dbReference type="SAM" id="Coils"/>
    </source>
</evidence>
<feature type="compositionally biased region" description="Acidic residues" evidence="4">
    <location>
        <begin position="224"/>
        <end position="247"/>
    </location>
</feature>
<name>A0A813MSP5_ADIRI</name>
<feature type="compositionally biased region" description="Polar residues" evidence="4">
    <location>
        <begin position="153"/>
        <end position="162"/>
    </location>
</feature>
<dbReference type="InterPro" id="IPR037231">
    <property type="entry name" value="NAP-like_sf"/>
</dbReference>
<keyword evidence="7" id="KW-1185">Reference proteome</keyword>
<protein>
    <submittedName>
        <fullName evidence="5">Uncharacterized protein</fullName>
    </submittedName>
</protein>
<evidence type="ECO:0000313" key="7">
    <source>
        <dbReference type="Proteomes" id="UP000663828"/>
    </source>
</evidence>
<dbReference type="AlphaFoldDB" id="A0A813MSP5"/>
<proteinExistence type="inferred from homology"/>
<dbReference type="Proteomes" id="UP000663852">
    <property type="component" value="Unassembled WGS sequence"/>
</dbReference>
<dbReference type="InterPro" id="IPR002164">
    <property type="entry name" value="NAP_family"/>
</dbReference>
<reference evidence="5" key="1">
    <citation type="submission" date="2021-02" db="EMBL/GenBank/DDBJ databases">
        <authorList>
            <person name="Nowell W R."/>
        </authorList>
    </citation>
    <scope>NUCLEOTIDE SEQUENCE</scope>
</reference>
<gene>
    <name evidence="5" type="ORF">EDS130_LOCUS531</name>
    <name evidence="6" type="ORF">XAT740_LOCUS38753</name>
</gene>
<dbReference type="SUPFAM" id="SSF143113">
    <property type="entry name" value="NAP-like"/>
    <property type="match status" value="1"/>
</dbReference>
<evidence type="ECO:0000256" key="1">
    <source>
        <dbReference type="ARBA" id="ARBA00009947"/>
    </source>
</evidence>
<dbReference type="Proteomes" id="UP000663828">
    <property type="component" value="Unassembled WGS sequence"/>
</dbReference>
<feature type="region of interest" description="Disordered" evidence="4">
    <location>
        <begin position="140"/>
        <end position="185"/>
    </location>
</feature>
<feature type="coiled-coil region" evidence="3">
    <location>
        <begin position="16"/>
        <end position="50"/>
    </location>
</feature>
<evidence type="ECO:0000313" key="5">
    <source>
        <dbReference type="EMBL" id="CAF0723774.1"/>
    </source>
</evidence>
<dbReference type="Gene3D" id="3.30.1120.90">
    <property type="entry name" value="Nucleosome assembly protein"/>
    <property type="match status" value="1"/>
</dbReference>
<feature type="compositionally biased region" description="Basic and acidic residues" evidence="4">
    <location>
        <begin position="163"/>
        <end position="180"/>
    </location>
</feature>
<dbReference type="Gene3D" id="1.20.5.1500">
    <property type="match status" value="1"/>
</dbReference>
<comment type="similarity">
    <text evidence="1 2">Belongs to the nucleosome assembly protein (NAP) family.</text>
</comment>
<evidence type="ECO:0000256" key="2">
    <source>
        <dbReference type="RuleBase" id="RU003876"/>
    </source>
</evidence>
<keyword evidence="3" id="KW-0175">Coiled coil</keyword>
<evidence type="ECO:0000256" key="4">
    <source>
        <dbReference type="SAM" id="MobiDB-lite"/>
    </source>
</evidence>
<feature type="region of interest" description="Disordered" evidence="4">
    <location>
        <begin position="220"/>
        <end position="247"/>
    </location>
</feature>
<accession>A0A813MSP5</accession>
<dbReference type="GO" id="GO:0006334">
    <property type="term" value="P:nucleosome assembly"/>
    <property type="evidence" value="ECO:0007669"/>
    <property type="project" value="InterPro"/>
</dbReference>
<dbReference type="Pfam" id="PF00956">
    <property type="entry name" value="NAP"/>
    <property type="match status" value="1"/>
</dbReference>
<sequence>MSAPNTKQIKLDEAEMQKAFEVIGDVQNEIDRLNEQASEEILQVEQKYNKLRQPNYKKRSDLISKIPSFWISVFLNHPQLSGHLDQNDENILQYLKRVDVEEHDDIKSGYRIKFTFDTNQYFENDVIVKEISVSESSETTCKSTPIRWKNESKNGQSASNSGKKSDGETRKRAHEAENNNDHGAFMAWFTDTSNEGNNEEFGEIIKDDIFVNPLQYYLAATTNDGDDESGGENDEDDDLEEKDDDQE</sequence>
<dbReference type="EMBL" id="CAJNOR010004219">
    <property type="protein sequence ID" value="CAF1485041.1"/>
    <property type="molecule type" value="Genomic_DNA"/>
</dbReference>
<comment type="caution">
    <text evidence="5">The sequence shown here is derived from an EMBL/GenBank/DDBJ whole genome shotgun (WGS) entry which is preliminary data.</text>
</comment>
<dbReference type="GO" id="GO:0005634">
    <property type="term" value="C:nucleus"/>
    <property type="evidence" value="ECO:0007669"/>
    <property type="project" value="InterPro"/>
</dbReference>
<organism evidence="5 8">
    <name type="scientific">Adineta ricciae</name>
    <name type="common">Rotifer</name>
    <dbReference type="NCBI Taxonomy" id="249248"/>
    <lineage>
        <taxon>Eukaryota</taxon>
        <taxon>Metazoa</taxon>
        <taxon>Spiralia</taxon>
        <taxon>Gnathifera</taxon>
        <taxon>Rotifera</taxon>
        <taxon>Eurotatoria</taxon>
        <taxon>Bdelloidea</taxon>
        <taxon>Adinetida</taxon>
        <taxon>Adinetidae</taxon>
        <taxon>Adineta</taxon>
    </lineage>
</organism>
<dbReference type="PANTHER" id="PTHR11875">
    <property type="entry name" value="TESTIS-SPECIFIC Y-ENCODED PROTEIN"/>
    <property type="match status" value="1"/>
</dbReference>
<evidence type="ECO:0000313" key="8">
    <source>
        <dbReference type="Proteomes" id="UP000663852"/>
    </source>
</evidence>